<evidence type="ECO:0000313" key="3">
    <source>
        <dbReference type="EMBL" id="QIJ45996.1"/>
    </source>
</evidence>
<name>A0A6G7MXI3_9HYPO</name>
<dbReference type="GO" id="GO:0045292">
    <property type="term" value="P:mRNA cis splicing, via spliceosome"/>
    <property type="evidence" value="ECO:0007669"/>
    <property type="project" value="TreeGrafter"/>
</dbReference>
<keyword evidence="2" id="KW-0496">Mitochondrion</keyword>
<dbReference type="Gene3D" id="3.10.28.10">
    <property type="entry name" value="Homing endonucleases"/>
    <property type="match status" value="2"/>
</dbReference>
<dbReference type="SUPFAM" id="SSF55608">
    <property type="entry name" value="Homing endonucleases"/>
    <property type="match status" value="1"/>
</dbReference>
<dbReference type="EMBL" id="MT118656">
    <property type="protein sequence ID" value="QIJ45901.1"/>
    <property type="molecule type" value="Genomic_DNA"/>
</dbReference>
<accession>A0A6G7MXI3</accession>
<reference evidence="4" key="2">
    <citation type="submission" date="2020-02" db="EMBL/GenBank/DDBJ databases">
        <title>Mitochondrial phylogenomics of Calonectria ilicicola, the causal agent of Cylindrocladium black rot of peanut and Red crown rot of soybean.</title>
        <authorList>
            <person name="Gai Y."/>
        </authorList>
    </citation>
    <scope>NUCLEOTIDE SEQUENCE</scope>
    <source>
        <strain evidence="4">GDMZ12</strain>
    </source>
</reference>
<reference evidence="2" key="1">
    <citation type="journal article" date="2020" name="Mitochondrial DNA Part B Resour">
        <title>A phylogenomic tree of fungi: evolutionary relationships among Calonectria ilicicola and 586 fungal mitochondrial genomes.</title>
        <authorList>
            <person name="Gai Y."/>
            <person name="Pan R."/>
            <person name="Peng X."/>
        </authorList>
    </citation>
    <scope>NUCLEOTIDE SEQUENCE</scope>
    <source>
        <strain evidence="2">GDBL02</strain>
        <strain evidence="3">JXLN31</strain>
    </source>
</reference>
<gene>
    <name evidence="2" type="primary">orf232</name>
</gene>
<dbReference type="InterPro" id="IPR052500">
    <property type="entry name" value="Chloro/Mito_RNA_Process"/>
</dbReference>
<geneLocation type="mitochondrion" evidence="2"/>
<feature type="domain" description="Homing endonuclease LAGLIDADG" evidence="1">
    <location>
        <begin position="40"/>
        <end position="214"/>
    </location>
</feature>
<protein>
    <recommendedName>
        <fullName evidence="1">Homing endonuclease LAGLIDADG domain-containing protein</fullName>
    </recommendedName>
</protein>
<evidence type="ECO:0000313" key="2">
    <source>
        <dbReference type="EMBL" id="QIJ45901.1"/>
    </source>
</evidence>
<evidence type="ECO:0000259" key="1">
    <source>
        <dbReference type="Pfam" id="PF03161"/>
    </source>
</evidence>
<evidence type="ECO:0000313" key="4">
    <source>
        <dbReference type="EMBL" id="QIQ23103.1"/>
    </source>
</evidence>
<dbReference type="GO" id="GO:0000373">
    <property type="term" value="P:Group II intron splicing"/>
    <property type="evidence" value="ECO:0007669"/>
    <property type="project" value="TreeGrafter"/>
</dbReference>
<dbReference type="EMBL" id="MT118659">
    <property type="protein sequence ID" value="QIJ45996.1"/>
    <property type="molecule type" value="Genomic_DNA"/>
</dbReference>
<dbReference type="InterPro" id="IPR004860">
    <property type="entry name" value="LAGLIDADG_dom"/>
</dbReference>
<dbReference type="PANTHER" id="PTHR47539:SF1">
    <property type="entry name" value="PENTATRICOPEPTIDE REPEAT-CONTAINING PROTEIN OTP51, CHLOROPLASTIC"/>
    <property type="match status" value="1"/>
</dbReference>
<dbReference type="InterPro" id="IPR027434">
    <property type="entry name" value="Homing_endonucl"/>
</dbReference>
<dbReference type="GO" id="GO:0004519">
    <property type="term" value="F:endonuclease activity"/>
    <property type="evidence" value="ECO:0007669"/>
    <property type="project" value="InterPro"/>
</dbReference>
<dbReference type="AlphaFoldDB" id="A0A6G7MXI3"/>
<proteinExistence type="predicted"/>
<dbReference type="PANTHER" id="PTHR47539">
    <property type="entry name" value="PENTATRICOPEPTIDE REPEAT-CONTAINING PROTEIN OTP51, CHLOROPLASTIC"/>
    <property type="match status" value="1"/>
</dbReference>
<dbReference type="Pfam" id="PF03161">
    <property type="entry name" value="LAGLIDADG_2"/>
    <property type="match status" value="1"/>
</dbReference>
<dbReference type="EMBL" id="MT123351">
    <property type="protein sequence ID" value="QIQ23103.1"/>
    <property type="molecule type" value="Genomic_DNA"/>
</dbReference>
<organism evidence="2">
    <name type="scientific">Calonectria ilicicola</name>
    <dbReference type="NCBI Taxonomy" id="182845"/>
    <lineage>
        <taxon>Eukaryota</taxon>
        <taxon>Fungi</taxon>
        <taxon>Dikarya</taxon>
        <taxon>Ascomycota</taxon>
        <taxon>Pezizomycotina</taxon>
        <taxon>Sordariomycetes</taxon>
        <taxon>Hypocreomycetidae</taxon>
        <taxon>Hypocreales</taxon>
        <taxon>Nectriaceae</taxon>
        <taxon>Calonectria</taxon>
        <taxon>Calonectria kyotensis species complex</taxon>
    </lineage>
</organism>
<sequence length="232" mass="26742">MDLLPIVLFISSKVAARSTKGITRLSPSERAAIKLPDEVKEVLIGILLGDAHIVRRSPTANSRLVYAQTAIKHKEYFDYVLNFFIPYCANDYIPQSRLVVDNRTKKTYSAISFTTMQLPCFNIYRELFYDLNKKKIVPENISELLTPRGLAFWIMDDGSKQGSGLHISVYGFSNTDVDKLMFTLQDKFNLRCSIHYNKDNKPRIYIFKESMDTLITLVKPYFVKEMLYKLGL</sequence>